<evidence type="ECO:0000313" key="2">
    <source>
        <dbReference type="EMBL" id="MBE9022485.1"/>
    </source>
</evidence>
<protein>
    <submittedName>
        <fullName evidence="2">Uncharacterized protein</fullName>
    </submittedName>
</protein>
<keyword evidence="3" id="KW-1185">Reference proteome</keyword>
<proteinExistence type="predicted"/>
<reference evidence="2" key="1">
    <citation type="submission" date="2020-10" db="EMBL/GenBank/DDBJ databases">
        <authorList>
            <person name="Castelo-Branco R."/>
            <person name="Eusebio N."/>
            <person name="Adriana R."/>
            <person name="Vieira A."/>
            <person name="Brugerolle De Fraissinette N."/>
            <person name="Rezende De Castro R."/>
            <person name="Schneider M.P."/>
            <person name="Vasconcelos V."/>
            <person name="Leao P.N."/>
        </authorList>
    </citation>
    <scope>NUCLEOTIDE SEQUENCE</scope>
    <source>
        <strain evidence="2">LEGE 12446</strain>
    </source>
</reference>
<accession>A0A8J7DCM2</accession>
<gene>
    <name evidence="2" type="ORF">IQ276_08595</name>
</gene>
<name>A0A8J7DCM2_DESMC</name>
<dbReference type="Proteomes" id="UP000622533">
    <property type="component" value="Unassembled WGS sequence"/>
</dbReference>
<keyword evidence="1" id="KW-0812">Transmembrane</keyword>
<dbReference type="EMBL" id="JADEXS010000083">
    <property type="protein sequence ID" value="MBE9022485.1"/>
    <property type="molecule type" value="Genomic_DNA"/>
</dbReference>
<keyword evidence="1" id="KW-1133">Transmembrane helix</keyword>
<comment type="caution">
    <text evidence="2">The sequence shown here is derived from an EMBL/GenBank/DDBJ whole genome shotgun (WGS) entry which is preliminary data.</text>
</comment>
<keyword evidence="1" id="KW-0472">Membrane</keyword>
<dbReference type="RefSeq" id="WP_190880518.1">
    <property type="nucleotide sequence ID" value="NZ_JADEXS020000001.1"/>
</dbReference>
<dbReference type="AlphaFoldDB" id="A0A8J7DCM2"/>
<evidence type="ECO:0000313" key="3">
    <source>
        <dbReference type="Proteomes" id="UP000622533"/>
    </source>
</evidence>
<sequence>MNSNSPSANSADTYSHRLADIVGTAIALLTLTLPVFVIAHYSSNDVQTNQQPAIQNLQGTKD</sequence>
<organism evidence="2 3">
    <name type="scientific">Desmonostoc muscorum LEGE 12446</name>
    <dbReference type="NCBI Taxonomy" id="1828758"/>
    <lineage>
        <taxon>Bacteria</taxon>
        <taxon>Bacillati</taxon>
        <taxon>Cyanobacteriota</taxon>
        <taxon>Cyanophyceae</taxon>
        <taxon>Nostocales</taxon>
        <taxon>Nostocaceae</taxon>
        <taxon>Desmonostoc</taxon>
    </lineage>
</organism>
<feature type="transmembrane region" description="Helical" evidence="1">
    <location>
        <begin position="21"/>
        <end position="41"/>
    </location>
</feature>
<evidence type="ECO:0000256" key="1">
    <source>
        <dbReference type="SAM" id="Phobius"/>
    </source>
</evidence>